<dbReference type="GO" id="GO:0031640">
    <property type="term" value="P:killing of cells of another organism"/>
    <property type="evidence" value="ECO:0007669"/>
    <property type="project" value="UniProtKB-KW"/>
</dbReference>
<keyword evidence="2 7" id="KW-0929">Antimicrobial</keyword>
<dbReference type="EMBL" id="NIBU01000079">
    <property type="protein sequence ID" value="PHM29483.1"/>
    <property type="molecule type" value="Genomic_DNA"/>
</dbReference>
<dbReference type="InterPro" id="IPR023347">
    <property type="entry name" value="Lysozyme_dom_sf"/>
</dbReference>
<dbReference type="HAMAP" id="MF_04110">
    <property type="entry name" value="ENDOLYSIN_T4"/>
    <property type="match status" value="1"/>
</dbReference>
<evidence type="ECO:0000256" key="6">
    <source>
        <dbReference type="ARBA" id="ARBA00023295"/>
    </source>
</evidence>
<dbReference type="InterPro" id="IPR033907">
    <property type="entry name" value="Endolysin_autolysin"/>
</dbReference>
<evidence type="ECO:0000313" key="10">
    <source>
        <dbReference type="Proteomes" id="UP000196435"/>
    </source>
</evidence>
<comment type="similarity">
    <text evidence="7">Belongs to the glycosyl hydrolase 24 family.</text>
</comment>
<proteinExistence type="inferred from homology"/>
<dbReference type="OrthoDB" id="8141296at2"/>
<reference evidence="10" key="2">
    <citation type="submission" date="2016-12" db="EMBL/GenBank/DDBJ databases">
        <authorList>
            <person name="Gaudriault S."/>
        </authorList>
    </citation>
    <scope>NUCLEOTIDE SEQUENCE [LARGE SCALE GENOMIC DNA]</scope>
    <source>
        <strain evidence="10">HGB1681 (deposited as PTA-6826 in the American Type Culture Collection)</strain>
    </source>
</reference>
<dbReference type="GO" id="GO:0009253">
    <property type="term" value="P:peptidoglycan catabolic process"/>
    <property type="evidence" value="ECO:0007669"/>
    <property type="project" value="InterPro"/>
</dbReference>
<dbReference type="EMBL" id="FTLG01000082">
    <property type="protein sequence ID" value="SIP73070.1"/>
    <property type="molecule type" value="Genomic_DNA"/>
</dbReference>
<evidence type="ECO:0000256" key="3">
    <source>
        <dbReference type="ARBA" id="ARBA00022638"/>
    </source>
</evidence>
<keyword evidence="4 7" id="KW-0378">Hydrolase</keyword>
<dbReference type="AlphaFoldDB" id="A0A1N6MW68"/>
<dbReference type="InterPro" id="IPR023346">
    <property type="entry name" value="Lysozyme-like_dom_sf"/>
</dbReference>
<evidence type="ECO:0000313" key="9">
    <source>
        <dbReference type="EMBL" id="SIP73070.1"/>
    </source>
</evidence>
<dbReference type="PANTHER" id="PTHR38107:SF3">
    <property type="entry name" value="LYSOZYME RRRD-RELATED"/>
    <property type="match status" value="1"/>
</dbReference>
<dbReference type="InterPro" id="IPR051018">
    <property type="entry name" value="Bacteriophage_GH24"/>
</dbReference>
<dbReference type="Proteomes" id="UP000224871">
    <property type="component" value="Unassembled WGS sequence"/>
</dbReference>
<dbReference type="Pfam" id="PF00959">
    <property type="entry name" value="Phage_lysozyme"/>
    <property type="match status" value="1"/>
</dbReference>
<dbReference type="InterPro" id="IPR002196">
    <property type="entry name" value="Glyco_hydro_24"/>
</dbReference>
<dbReference type="PANTHER" id="PTHR38107">
    <property type="match status" value="1"/>
</dbReference>
<keyword evidence="11" id="KW-1185">Reference proteome</keyword>
<evidence type="ECO:0000313" key="8">
    <source>
        <dbReference type="EMBL" id="PHM29483.1"/>
    </source>
</evidence>
<protein>
    <recommendedName>
        <fullName evidence="7">Lysozyme</fullName>
        <ecNumber evidence="7">3.2.1.17</ecNumber>
    </recommendedName>
</protein>
<dbReference type="RefSeq" id="WP_086956285.1">
    <property type="nucleotide sequence ID" value="NZ_CAWNQC010000280.1"/>
</dbReference>
<comment type="catalytic activity">
    <reaction evidence="1 7">
        <text>Hydrolysis of (1-&gt;4)-beta-linkages between N-acetylmuramic acid and N-acetyl-D-glucosamine residues in a peptidoglycan and between N-acetyl-D-glucosamine residues in chitodextrins.</text>
        <dbReference type="EC" id="3.2.1.17"/>
    </reaction>
</comment>
<evidence type="ECO:0000256" key="2">
    <source>
        <dbReference type="ARBA" id="ARBA00022529"/>
    </source>
</evidence>
<keyword evidence="5" id="KW-1035">Host cytoplasm</keyword>
<dbReference type="Proteomes" id="UP000196435">
    <property type="component" value="Unassembled WGS sequence"/>
</dbReference>
<accession>A0A1N6MW68</accession>
<dbReference type="SUPFAM" id="SSF53955">
    <property type="entry name" value="Lysozyme-like"/>
    <property type="match status" value="1"/>
</dbReference>
<reference evidence="9" key="1">
    <citation type="submission" date="2016-12" db="EMBL/GenBank/DDBJ databases">
        <authorList>
            <person name="Song W.-J."/>
            <person name="Kurnit D.M."/>
        </authorList>
    </citation>
    <scope>NUCLEOTIDE SEQUENCE [LARGE SCALE GENOMIC DNA]</scope>
    <source>
        <strain evidence="9">HGB1681</strain>
    </source>
</reference>
<keyword evidence="6 7" id="KW-0326">Glycosidase</keyword>
<dbReference type="EC" id="3.2.1.17" evidence="7"/>
<evidence type="ECO:0000256" key="4">
    <source>
        <dbReference type="ARBA" id="ARBA00022801"/>
    </source>
</evidence>
<dbReference type="Gene3D" id="1.10.530.40">
    <property type="match status" value="1"/>
</dbReference>
<dbReference type="CDD" id="cd00737">
    <property type="entry name" value="lyz_endolysin_autolysin"/>
    <property type="match status" value="1"/>
</dbReference>
<keyword evidence="3 7" id="KW-0081">Bacteriolytic enzyme</keyword>
<dbReference type="GO" id="GO:0003796">
    <property type="term" value="F:lysozyme activity"/>
    <property type="evidence" value="ECO:0007669"/>
    <property type="project" value="UniProtKB-EC"/>
</dbReference>
<gene>
    <name evidence="8" type="ORF">Xinn_03660</name>
    <name evidence="9" type="ORF">XIS1_1720001</name>
</gene>
<organism evidence="9 10">
    <name type="scientific">Xenorhabdus innexi</name>
    <dbReference type="NCBI Taxonomy" id="290109"/>
    <lineage>
        <taxon>Bacteria</taxon>
        <taxon>Pseudomonadati</taxon>
        <taxon>Pseudomonadota</taxon>
        <taxon>Gammaproteobacteria</taxon>
        <taxon>Enterobacterales</taxon>
        <taxon>Morganellaceae</taxon>
        <taxon>Xenorhabdus</taxon>
    </lineage>
</organism>
<evidence type="ECO:0000256" key="5">
    <source>
        <dbReference type="ARBA" id="ARBA00023200"/>
    </source>
</evidence>
<reference evidence="8 11" key="3">
    <citation type="journal article" date="2017" name="Nat. Microbiol.">
        <title>Natural product diversity associated with the nematode symbionts Photorhabdus and Xenorhabdus.</title>
        <authorList>
            <person name="Tobias N.J."/>
            <person name="Wolff H."/>
            <person name="Djahanschiri B."/>
            <person name="Grundmann F."/>
            <person name="Kronenwerth M."/>
            <person name="Shi Y.M."/>
            <person name="Simonyi S."/>
            <person name="Grun P."/>
            <person name="Shapiro-Ilan D."/>
            <person name="Pidot S.J."/>
            <person name="Stinear T.P."/>
            <person name="Ebersberger I."/>
            <person name="Bode H.B."/>
        </authorList>
    </citation>
    <scope>NUCLEOTIDE SEQUENCE [LARGE SCALE GENOMIC DNA]</scope>
    <source>
        <strain evidence="8 11">DSM 16336</strain>
    </source>
</reference>
<dbReference type="GO" id="GO:0042742">
    <property type="term" value="P:defense response to bacterium"/>
    <property type="evidence" value="ECO:0007669"/>
    <property type="project" value="UniProtKB-KW"/>
</dbReference>
<dbReference type="InterPro" id="IPR034690">
    <property type="entry name" value="Endolysin_T4_type"/>
</dbReference>
<evidence type="ECO:0000256" key="1">
    <source>
        <dbReference type="ARBA" id="ARBA00000632"/>
    </source>
</evidence>
<evidence type="ECO:0000256" key="7">
    <source>
        <dbReference type="RuleBase" id="RU003788"/>
    </source>
</evidence>
<dbReference type="GO" id="GO:0016998">
    <property type="term" value="P:cell wall macromolecule catabolic process"/>
    <property type="evidence" value="ECO:0007669"/>
    <property type="project" value="InterPro"/>
</dbReference>
<evidence type="ECO:0000313" key="11">
    <source>
        <dbReference type="Proteomes" id="UP000224871"/>
    </source>
</evidence>
<sequence>MEISENGINAIKRYEGLRLKAYPDPATGAEPWTIGYGHTKGVAPGQVITRQQAEAFLLEDLTPIYSVLQQVVKVALTQGQFDALCSFIFNVGIGNFTHSTLLKKLNEGDYQGAAQEFLRWDQGNGHELPALLARRKSEQKMFLSCAGSVPAHN</sequence>
<name>A0A1N6MW68_9GAMM</name>